<sequence>MRLTRCVSKCLNKRHWDRRIWEVGYRGSPLPQVKPYKAETPLKPDAVFHLKNALEREYKVMQWLSNPYINEEKEQPYLEAHGDIIDQWKQKVVADKQAKMPGKGKRYTVDGRLEKRRANVGNNLQNHITVEDSLKELIRRDRWA</sequence>
<accession>A0AAD4MZX6</accession>
<dbReference type="AlphaFoldDB" id="A0AAD4MZX6"/>
<protein>
    <submittedName>
        <fullName evidence="1">Mitochondrial ribosome protein 63 domain-containing protein</fullName>
    </submittedName>
</protein>
<evidence type="ECO:0000313" key="1">
    <source>
        <dbReference type="EMBL" id="KAI1708909.1"/>
    </source>
</evidence>
<dbReference type="EMBL" id="JAKKPZ010000033">
    <property type="protein sequence ID" value="KAI1708909.1"/>
    <property type="molecule type" value="Genomic_DNA"/>
</dbReference>
<dbReference type="InterPro" id="IPR016576">
    <property type="entry name" value="Ribosomal_mL63"/>
</dbReference>
<keyword evidence="2" id="KW-1185">Reference proteome</keyword>
<name>A0AAD4MZX6_9BILA</name>
<proteinExistence type="predicted"/>
<comment type="caution">
    <text evidence="1">The sequence shown here is derived from an EMBL/GenBank/DDBJ whole genome shotgun (WGS) entry which is preliminary data.</text>
</comment>
<dbReference type="GO" id="GO:0005761">
    <property type="term" value="C:mitochondrial ribosome"/>
    <property type="evidence" value="ECO:0007669"/>
    <property type="project" value="InterPro"/>
</dbReference>
<reference evidence="1" key="1">
    <citation type="submission" date="2022-01" db="EMBL/GenBank/DDBJ databases">
        <title>Genome Sequence Resource for Two Populations of Ditylenchus destructor, the Migratory Endoparasitic Phytonematode.</title>
        <authorList>
            <person name="Zhang H."/>
            <person name="Lin R."/>
            <person name="Xie B."/>
        </authorList>
    </citation>
    <scope>NUCLEOTIDE SEQUENCE</scope>
    <source>
        <strain evidence="1">BazhouSP</strain>
    </source>
</reference>
<gene>
    <name evidence="1" type="ORF">DdX_11672</name>
</gene>
<evidence type="ECO:0000313" key="2">
    <source>
        <dbReference type="Proteomes" id="UP001201812"/>
    </source>
</evidence>
<dbReference type="Pfam" id="PF14978">
    <property type="entry name" value="MRP-63"/>
    <property type="match status" value="1"/>
</dbReference>
<organism evidence="1 2">
    <name type="scientific">Ditylenchus destructor</name>
    <dbReference type="NCBI Taxonomy" id="166010"/>
    <lineage>
        <taxon>Eukaryota</taxon>
        <taxon>Metazoa</taxon>
        <taxon>Ecdysozoa</taxon>
        <taxon>Nematoda</taxon>
        <taxon>Chromadorea</taxon>
        <taxon>Rhabditida</taxon>
        <taxon>Tylenchina</taxon>
        <taxon>Tylenchomorpha</taxon>
        <taxon>Sphaerularioidea</taxon>
        <taxon>Anguinidae</taxon>
        <taxon>Anguininae</taxon>
        <taxon>Ditylenchus</taxon>
    </lineage>
</organism>
<dbReference type="Proteomes" id="UP001201812">
    <property type="component" value="Unassembled WGS sequence"/>
</dbReference>